<dbReference type="InterPro" id="IPR007737">
    <property type="entry name" value="Mga_HTH"/>
</dbReference>
<dbReference type="SUPFAM" id="SSF46785">
    <property type="entry name" value="Winged helix' DNA-binding domain"/>
    <property type="match status" value="1"/>
</dbReference>
<feature type="domain" description="PTS EIIB type-2" evidence="6">
    <location>
        <begin position="376"/>
        <end position="462"/>
    </location>
</feature>
<dbReference type="InterPro" id="IPR036390">
    <property type="entry name" value="WH_DNA-bd_sf"/>
</dbReference>
<dbReference type="Pfam" id="PF08279">
    <property type="entry name" value="HTH_11"/>
    <property type="match status" value="1"/>
</dbReference>
<evidence type="ECO:0000256" key="3">
    <source>
        <dbReference type="ARBA" id="ARBA00023015"/>
    </source>
</evidence>
<dbReference type="Gene3D" id="1.10.1790.10">
    <property type="entry name" value="PRD domain"/>
    <property type="match status" value="2"/>
</dbReference>
<proteinExistence type="predicted"/>
<dbReference type="Pfam" id="PF00874">
    <property type="entry name" value="PRD"/>
    <property type="match status" value="2"/>
</dbReference>
<name>A0ABM9V2A9_9LACO</name>
<dbReference type="InterPro" id="IPR036095">
    <property type="entry name" value="PTS_EIIB-like_sf"/>
</dbReference>
<dbReference type="InterPro" id="IPR050661">
    <property type="entry name" value="BglG_antiterminators"/>
</dbReference>
<evidence type="ECO:0000313" key="9">
    <source>
        <dbReference type="Proteomes" id="UP000199271"/>
    </source>
</evidence>
<evidence type="ECO:0000256" key="4">
    <source>
        <dbReference type="ARBA" id="ARBA00023159"/>
    </source>
</evidence>
<dbReference type="RefSeq" id="WP_224126912.1">
    <property type="nucleotide sequence ID" value="NZ_CBCPIF010000001.1"/>
</dbReference>
<protein>
    <submittedName>
        <fullName evidence="8">Transcriptional antiterminator of lichenan operon, BglG family</fullName>
    </submittedName>
</protein>
<keyword evidence="5" id="KW-0804">Transcription</keyword>
<gene>
    <name evidence="8" type="ORF">C122C_0426</name>
</gene>
<reference evidence="8 9" key="1">
    <citation type="submission" date="2015-12" db="EMBL/GenBank/DDBJ databases">
        <authorList>
            <person name="Andreevskaya M."/>
        </authorList>
    </citation>
    <scope>NUCLEOTIDE SEQUENCE [LARGE SCALE GENOMIC DNA]</scope>
    <source>
        <strain evidence="8 9">C122c</strain>
    </source>
</reference>
<dbReference type="InterPro" id="IPR011608">
    <property type="entry name" value="PRD"/>
</dbReference>
<dbReference type="InterPro" id="IPR036388">
    <property type="entry name" value="WH-like_DNA-bd_sf"/>
</dbReference>
<dbReference type="PROSITE" id="PS51372">
    <property type="entry name" value="PRD_2"/>
    <property type="match status" value="1"/>
</dbReference>
<dbReference type="SUPFAM" id="SSF63520">
    <property type="entry name" value="PTS-regulatory domain, PRD"/>
    <property type="match status" value="2"/>
</dbReference>
<dbReference type="Gene3D" id="3.40.50.2300">
    <property type="match status" value="1"/>
</dbReference>
<accession>A0ABM9V2A9</accession>
<dbReference type="InterPro" id="IPR003501">
    <property type="entry name" value="PTS_EIIB_2/3"/>
</dbReference>
<dbReference type="Pfam" id="PF05043">
    <property type="entry name" value="Mga"/>
    <property type="match status" value="1"/>
</dbReference>
<keyword evidence="2" id="KW-0677">Repeat</keyword>
<dbReference type="PANTHER" id="PTHR30185:SF18">
    <property type="entry name" value="TRANSCRIPTIONAL REGULATOR MTLR"/>
    <property type="match status" value="1"/>
</dbReference>
<evidence type="ECO:0000256" key="5">
    <source>
        <dbReference type="ARBA" id="ARBA00023163"/>
    </source>
</evidence>
<comment type="caution">
    <text evidence="8">The sequence shown here is derived from an EMBL/GenBank/DDBJ whole genome shotgun (WGS) entry which is preliminary data.</text>
</comment>
<evidence type="ECO:0000259" key="7">
    <source>
        <dbReference type="PROSITE" id="PS51372"/>
    </source>
</evidence>
<dbReference type="Gene3D" id="1.10.10.10">
    <property type="entry name" value="Winged helix-like DNA-binding domain superfamily/Winged helix DNA-binding domain"/>
    <property type="match status" value="1"/>
</dbReference>
<evidence type="ECO:0000259" key="6">
    <source>
        <dbReference type="PROSITE" id="PS51099"/>
    </source>
</evidence>
<feature type="domain" description="PRD" evidence="7">
    <location>
        <begin position="271"/>
        <end position="375"/>
    </location>
</feature>
<dbReference type="PANTHER" id="PTHR30185">
    <property type="entry name" value="CRYPTIC BETA-GLUCOSIDE BGL OPERON ANTITERMINATOR"/>
    <property type="match status" value="1"/>
</dbReference>
<evidence type="ECO:0000313" key="8">
    <source>
        <dbReference type="EMBL" id="CUW09164.1"/>
    </source>
</evidence>
<dbReference type="Proteomes" id="UP000199271">
    <property type="component" value="Unassembled WGS sequence"/>
</dbReference>
<dbReference type="InterPro" id="IPR036634">
    <property type="entry name" value="PRD_sf"/>
</dbReference>
<dbReference type="SUPFAM" id="SSF52794">
    <property type="entry name" value="PTS system IIB component-like"/>
    <property type="match status" value="1"/>
</dbReference>
<keyword evidence="1" id="KW-0808">Transferase</keyword>
<keyword evidence="4" id="KW-0010">Activator</keyword>
<evidence type="ECO:0000256" key="1">
    <source>
        <dbReference type="ARBA" id="ARBA00022679"/>
    </source>
</evidence>
<dbReference type="Pfam" id="PF02302">
    <property type="entry name" value="PTS_IIB"/>
    <property type="match status" value="1"/>
</dbReference>
<dbReference type="PROSITE" id="PS51099">
    <property type="entry name" value="PTS_EIIB_TYPE_2"/>
    <property type="match status" value="1"/>
</dbReference>
<dbReference type="EMBL" id="FBSY01000006">
    <property type="protein sequence ID" value="CUW09164.1"/>
    <property type="molecule type" value="Genomic_DNA"/>
</dbReference>
<evidence type="ECO:0000256" key="2">
    <source>
        <dbReference type="ARBA" id="ARBA00022737"/>
    </source>
</evidence>
<keyword evidence="3" id="KW-0805">Transcription regulation</keyword>
<dbReference type="InterPro" id="IPR013196">
    <property type="entry name" value="HTH_11"/>
</dbReference>
<sequence length="462" mass="53292">MSMLENRVLMFLGQQVDFVTAQEISTTLGSSTKTIYRSISKLNATEKVVESQRGRGYRLIKKVPPLTEEQQEVQRSLDLAITILTQFPKAMKRWQLADKLYVSDSTLSRYLSRLSTKLMPFEIQLQRADGQVRAVGTEVQLRKALNYFLLEETRTKKILDNIGDIFPNVSDNDRAFISAQIALIETELVVQILDPYTINIFSHLYILIQRVRQKRYEEQFSSTNLAQYDEKLTHVARKIIANLGEYLNDFIHPQEVENLLIYLVGLRYDKNLDDSKDDEAHQLVSFIVQNMSLSKYVNRNNLKRGLLGHVRPMIHRIMANMSIINPLLNDIKFNYEDVFNDIKKIIQKSSYTISDDEIGFLTLYVVRAIEDATNYKRVLIMCSTGVGTAQLLQTKVRHSFPDFDIVDVISSKTYQNNLKKYQDIDLVISTVQVSYQTISPIIQVSALFNEGDKRRVTEMIYG</sequence>
<keyword evidence="9" id="KW-1185">Reference proteome</keyword>
<organism evidence="8 9">
    <name type="scientific">Leuconostoc gasicomitatum</name>
    <dbReference type="NCBI Taxonomy" id="115778"/>
    <lineage>
        <taxon>Bacteria</taxon>
        <taxon>Bacillati</taxon>
        <taxon>Bacillota</taxon>
        <taxon>Bacilli</taxon>
        <taxon>Lactobacillales</taxon>
        <taxon>Lactobacillaceae</taxon>
        <taxon>Leuconostoc</taxon>
        <taxon>Leuconostoc gelidum group</taxon>
    </lineage>
</organism>
<dbReference type="CDD" id="cd05568">
    <property type="entry name" value="PTS_IIB_bgl_like"/>
    <property type="match status" value="1"/>
</dbReference>
<dbReference type="InterPro" id="IPR013011">
    <property type="entry name" value="PTS_EIIB_2"/>
</dbReference>